<dbReference type="Proteomes" id="UP000319732">
    <property type="component" value="Unassembled WGS sequence"/>
</dbReference>
<dbReference type="SUPFAM" id="SSF52833">
    <property type="entry name" value="Thioredoxin-like"/>
    <property type="match status" value="1"/>
</dbReference>
<name>A0A545SPU7_9GAMM</name>
<dbReference type="EMBL" id="VHSG01000037">
    <property type="protein sequence ID" value="TQV67008.1"/>
    <property type="molecule type" value="Genomic_DNA"/>
</dbReference>
<dbReference type="OrthoDB" id="574359at2"/>
<proteinExistence type="predicted"/>
<organism evidence="1 2">
    <name type="scientific">Exilibacterium tricleocarpae</name>
    <dbReference type="NCBI Taxonomy" id="2591008"/>
    <lineage>
        <taxon>Bacteria</taxon>
        <taxon>Pseudomonadati</taxon>
        <taxon>Pseudomonadota</taxon>
        <taxon>Gammaproteobacteria</taxon>
        <taxon>Cellvibrionales</taxon>
        <taxon>Cellvibrionaceae</taxon>
        <taxon>Exilibacterium</taxon>
    </lineage>
</organism>
<comment type="caution">
    <text evidence="1">The sequence shown here is derived from an EMBL/GenBank/DDBJ whole genome shotgun (WGS) entry which is preliminary data.</text>
</comment>
<dbReference type="Pfam" id="PF05988">
    <property type="entry name" value="DUF899"/>
    <property type="match status" value="1"/>
</dbReference>
<dbReference type="InterPro" id="IPR010296">
    <property type="entry name" value="DUF899_thioredox"/>
</dbReference>
<gene>
    <name evidence="1" type="ORF">FKG94_26430</name>
</gene>
<dbReference type="RefSeq" id="WP_142929957.1">
    <property type="nucleotide sequence ID" value="NZ_ML660113.1"/>
</dbReference>
<protein>
    <submittedName>
        <fullName evidence="1">DUF899 domain-containing protein</fullName>
    </submittedName>
</protein>
<sequence>MSNLHELHFPNESAEYRAHRDELLRAEMDLRRQLETVAALRRTLPLGGKIPRDYIFDRIDPNGGALPVPLSDLFAPGKASLLLYSFMFAPEWDTPCPACTSITDGFNSIYRHVRDRVNFAVVAKAQPGKLKKLAQQREWSQLPLFSSYANSYNKDYHAQPGDNQSDQQPILNVFVKRGTDIHHFWATELLFVPGDGHPRHCDLVWPLWNLFDMTPEGRGDWGPKLAY</sequence>
<accession>A0A545SPU7</accession>
<dbReference type="InterPro" id="IPR036249">
    <property type="entry name" value="Thioredoxin-like_sf"/>
</dbReference>
<dbReference type="AlphaFoldDB" id="A0A545SPU7"/>
<reference evidence="1 2" key="1">
    <citation type="submission" date="2019-06" db="EMBL/GenBank/DDBJ databases">
        <title>Whole genome sequence for Cellvibrionaceae sp. R142.</title>
        <authorList>
            <person name="Wang G."/>
        </authorList>
    </citation>
    <scope>NUCLEOTIDE SEQUENCE [LARGE SCALE GENOMIC DNA]</scope>
    <source>
        <strain evidence="1 2">R142</strain>
    </source>
</reference>
<keyword evidence="2" id="KW-1185">Reference proteome</keyword>
<evidence type="ECO:0000313" key="1">
    <source>
        <dbReference type="EMBL" id="TQV67008.1"/>
    </source>
</evidence>
<evidence type="ECO:0000313" key="2">
    <source>
        <dbReference type="Proteomes" id="UP000319732"/>
    </source>
</evidence>